<keyword evidence="3" id="KW-1003">Cell membrane</keyword>
<dbReference type="PANTHER" id="PTHR34040">
    <property type="entry name" value="FLAGELLAR BIOSYNTHETIC PROTEIN FLIQ"/>
    <property type="match status" value="1"/>
</dbReference>
<organism evidence="8 9">
    <name type="scientific">Kistimonas scapharcae</name>
    <dbReference type="NCBI Taxonomy" id="1036133"/>
    <lineage>
        <taxon>Bacteria</taxon>
        <taxon>Pseudomonadati</taxon>
        <taxon>Pseudomonadota</taxon>
        <taxon>Gammaproteobacteria</taxon>
        <taxon>Oceanospirillales</taxon>
        <taxon>Endozoicomonadaceae</taxon>
        <taxon>Kistimonas</taxon>
    </lineage>
</organism>
<feature type="transmembrane region" description="Helical" evidence="7">
    <location>
        <begin position="51"/>
        <end position="70"/>
    </location>
</feature>
<evidence type="ECO:0000256" key="7">
    <source>
        <dbReference type="SAM" id="Phobius"/>
    </source>
</evidence>
<dbReference type="PIRSF" id="PIRSF004669">
    <property type="entry name" value="FliQ"/>
    <property type="match status" value="1"/>
</dbReference>
<keyword evidence="5 7" id="KW-1133">Transmembrane helix</keyword>
<name>A0ABP8V8S2_9GAMM</name>
<keyword evidence="9" id="KW-1185">Reference proteome</keyword>
<dbReference type="EMBL" id="BAABFL010000465">
    <property type="protein sequence ID" value="GAA4651923.1"/>
    <property type="molecule type" value="Genomic_DNA"/>
</dbReference>
<dbReference type="PANTHER" id="PTHR34040:SF8">
    <property type="entry name" value="FLAGELLAR BIOSYNTHETIC PROTEIN FLIQ"/>
    <property type="match status" value="1"/>
</dbReference>
<comment type="subcellular location">
    <subcellularLocation>
        <location evidence="1">Cell membrane</location>
        <topology evidence="1">Multi-pass membrane protein</topology>
    </subcellularLocation>
</comment>
<gene>
    <name evidence="8" type="primary">fliQ_2</name>
    <name evidence="8" type="ORF">GCM10023116_42070</name>
</gene>
<evidence type="ECO:0000256" key="6">
    <source>
        <dbReference type="ARBA" id="ARBA00023136"/>
    </source>
</evidence>
<protein>
    <submittedName>
        <fullName evidence="8">Flagellar biosynthesis protein FliQ</fullName>
    </submittedName>
</protein>
<sequence>MTPDIAADLLRNALIVVVRVVALLIVPGLLVSLMISVIQAATQVNEQSLTVLPRLIVTLLVMAFMAHWLIRELNDFFLMVASQITQVVA</sequence>
<keyword evidence="8" id="KW-0969">Cilium</keyword>
<keyword evidence="6 7" id="KW-0472">Membrane</keyword>
<keyword evidence="4 7" id="KW-0812">Transmembrane</keyword>
<keyword evidence="8" id="KW-0282">Flagellum</keyword>
<dbReference type="Pfam" id="PF01313">
    <property type="entry name" value="Bac_export_3"/>
    <property type="match status" value="1"/>
</dbReference>
<dbReference type="PRINTS" id="PR00952">
    <property type="entry name" value="TYPE3IMQPROT"/>
</dbReference>
<evidence type="ECO:0000256" key="3">
    <source>
        <dbReference type="ARBA" id="ARBA00022475"/>
    </source>
</evidence>
<evidence type="ECO:0000256" key="5">
    <source>
        <dbReference type="ARBA" id="ARBA00022989"/>
    </source>
</evidence>
<evidence type="ECO:0000313" key="9">
    <source>
        <dbReference type="Proteomes" id="UP001500604"/>
    </source>
</evidence>
<proteinExistence type="inferred from homology"/>
<feature type="transmembrane region" description="Helical" evidence="7">
    <location>
        <begin position="12"/>
        <end position="39"/>
    </location>
</feature>
<accession>A0ABP8V8S2</accession>
<evidence type="ECO:0000256" key="4">
    <source>
        <dbReference type="ARBA" id="ARBA00022692"/>
    </source>
</evidence>
<dbReference type="Proteomes" id="UP001500604">
    <property type="component" value="Unassembled WGS sequence"/>
</dbReference>
<dbReference type="InterPro" id="IPR002191">
    <property type="entry name" value="Bac_export_3"/>
</dbReference>
<reference evidence="9" key="1">
    <citation type="journal article" date="2019" name="Int. J. Syst. Evol. Microbiol.">
        <title>The Global Catalogue of Microorganisms (GCM) 10K type strain sequencing project: providing services to taxonomists for standard genome sequencing and annotation.</title>
        <authorList>
            <consortium name="The Broad Institute Genomics Platform"/>
            <consortium name="The Broad Institute Genome Sequencing Center for Infectious Disease"/>
            <person name="Wu L."/>
            <person name="Ma J."/>
        </authorList>
    </citation>
    <scope>NUCLEOTIDE SEQUENCE [LARGE SCALE GENOMIC DNA]</scope>
    <source>
        <strain evidence="9">JCM 17805</strain>
    </source>
</reference>
<evidence type="ECO:0000256" key="2">
    <source>
        <dbReference type="ARBA" id="ARBA00006156"/>
    </source>
</evidence>
<comment type="caution">
    <text evidence="8">The sequence shown here is derived from an EMBL/GenBank/DDBJ whole genome shotgun (WGS) entry which is preliminary data.</text>
</comment>
<keyword evidence="8" id="KW-0966">Cell projection</keyword>
<dbReference type="RefSeq" id="WP_345198393.1">
    <property type="nucleotide sequence ID" value="NZ_BAABFL010000465.1"/>
</dbReference>
<evidence type="ECO:0000313" key="8">
    <source>
        <dbReference type="EMBL" id="GAA4651923.1"/>
    </source>
</evidence>
<evidence type="ECO:0000256" key="1">
    <source>
        <dbReference type="ARBA" id="ARBA00004651"/>
    </source>
</evidence>
<comment type="similarity">
    <text evidence="2">Belongs to the FliQ/MopD/SpaQ family.</text>
</comment>